<protein>
    <submittedName>
        <fullName evidence="1">Uncharacterized protein</fullName>
    </submittedName>
</protein>
<gene>
    <name evidence="1" type="ORF">ABR335_14275</name>
</gene>
<dbReference type="GeneID" id="93260790"/>
<dbReference type="RefSeq" id="WP_026685024.1">
    <property type="nucleotide sequence ID" value="NZ_CP158453.1"/>
</dbReference>
<organism evidence="1">
    <name type="scientific">Heyndrickxia faecalis</name>
    <dbReference type="NCBI Taxonomy" id="2824910"/>
    <lineage>
        <taxon>Bacteria</taxon>
        <taxon>Bacillati</taxon>
        <taxon>Bacillota</taxon>
        <taxon>Bacilli</taxon>
        <taxon>Bacillales</taxon>
        <taxon>Bacillaceae</taxon>
        <taxon>Heyndrickxia</taxon>
    </lineage>
</organism>
<proteinExistence type="predicted"/>
<dbReference type="AlphaFoldDB" id="A0AAU7WEM6"/>
<evidence type="ECO:0000313" key="1">
    <source>
        <dbReference type="EMBL" id="XBX97603.1"/>
    </source>
</evidence>
<accession>A0AAU7WEM6</accession>
<reference evidence="1" key="1">
    <citation type="submission" date="2024-06" db="EMBL/GenBank/DDBJ databases">
        <authorList>
            <person name="Huang C.H."/>
            <person name="Ting Y.S."/>
            <person name="Cheng Y.H."/>
        </authorList>
    </citation>
    <scope>NUCLEOTIDE SEQUENCE</scope>
    <source>
        <strain evidence="1">TCI803</strain>
    </source>
</reference>
<name>A0AAU7WEM6_9BACI</name>
<sequence length="60" mass="6361">MVTFGVWGCIGAVGTAIVTNVLPIAKIAKLKAAGGTTTFVKNLIKFYKAARKCIKVNLHL</sequence>
<dbReference type="EMBL" id="CP158453">
    <property type="protein sequence ID" value="XBX97603.1"/>
    <property type="molecule type" value="Genomic_DNA"/>
</dbReference>